<keyword evidence="3" id="KW-1185">Reference proteome</keyword>
<accession>A0ABZ2BVQ3</accession>
<sequence length="57" mass="6321">MTDLNVTRSMPSPSPQAAQIPDQNDNYWREILQHAAEGQYGGGLSIEHLIDRLEGAK</sequence>
<dbReference type="RefSeq" id="WP_187430789.1">
    <property type="nucleotide sequence ID" value="NZ_CP143423.1"/>
</dbReference>
<evidence type="ECO:0000313" key="2">
    <source>
        <dbReference type="EMBL" id="WVX48924.1"/>
    </source>
</evidence>
<feature type="region of interest" description="Disordered" evidence="1">
    <location>
        <begin position="1"/>
        <end position="21"/>
    </location>
</feature>
<reference evidence="3" key="1">
    <citation type="submission" date="2024-01" db="EMBL/GenBank/DDBJ databases">
        <title>Roseobacter fucihabitans sp. nov., isolated from the brown alga Fucus spiralis.</title>
        <authorList>
            <person name="Hahnke S."/>
            <person name="Berger M."/>
            <person name="Schlingloff A."/>
            <person name="Athale I."/>
            <person name="Neumann-Schaal M."/>
            <person name="Adenaya A."/>
            <person name="Poehlein A."/>
            <person name="Daniel R."/>
            <person name="Pertersen J."/>
            <person name="Brinkhoff T."/>
        </authorList>
    </citation>
    <scope>NUCLEOTIDE SEQUENCE [LARGE SCALE GENOMIC DNA]</scope>
    <source>
        <strain evidence="3">B14</strain>
    </source>
</reference>
<gene>
    <name evidence="2" type="ORF">ROLI_020080</name>
</gene>
<organism evidence="2 3">
    <name type="scientific">Roseobacter fucihabitans</name>
    <dbReference type="NCBI Taxonomy" id="1537242"/>
    <lineage>
        <taxon>Bacteria</taxon>
        <taxon>Pseudomonadati</taxon>
        <taxon>Pseudomonadota</taxon>
        <taxon>Alphaproteobacteria</taxon>
        <taxon>Rhodobacterales</taxon>
        <taxon>Roseobacteraceae</taxon>
        <taxon>Roseobacter</taxon>
    </lineage>
</organism>
<name>A0ABZ2BVQ3_9RHOB</name>
<evidence type="ECO:0000256" key="1">
    <source>
        <dbReference type="SAM" id="MobiDB-lite"/>
    </source>
</evidence>
<proteinExistence type="predicted"/>
<dbReference type="Proteomes" id="UP001318682">
    <property type="component" value="Chromosome"/>
</dbReference>
<dbReference type="EMBL" id="CP143423">
    <property type="protein sequence ID" value="WVX48924.1"/>
    <property type="molecule type" value="Genomic_DNA"/>
</dbReference>
<evidence type="ECO:0000313" key="3">
    <source>
        <dbReference type="Proteomes" id="UP001318682"/>
    </source>
</evidence>
<protein>
    <submittedName>
        <fullName evidence="2">Uncharacterized protein</fullName>
    </submittedName>
</protein>